<protein>
    <submittedName>
        <fullName evidence="1">Uncharacterized protein</fullName>
    </submittedName>
</protein>
<reference evidence="1 2" key="1">
    <citation type="submission" date="2020-01" db="EMBL/GenBank/DDBJ databases">
        <title>Complete genome sequence of Chitinophaga sp. H33E-04 isolated from quinoa roots.</title>
        <authorList>
            <person name="Weon H.-Y."/>
            <person name="Lee S.A."/>
        </authorList>
    </citation>
    <scope>NUCLEOTIDE SEQUENCE [LARGE SCALE GENOMIC DNA]</scope>
    <source>
        <strain evidence="1 2">H33E-04</strain>
    </source>
</reference>
<dbReference type="KEGG" id="chih:GWR21_16045"/>
<dbReference type="EMBL" id="CP048113">
    <property type="protein sequence ID" value="QHS61055.1"/>
    <property type="molecule type" value="Genomic_DNA"/>
</dbReference>
<accession>A0A6B9ZIZ1</accession>
<gene>
    <name evidence="1" type="ORF">GWR21_16045</name>
</gene>
<name>A0A6B9ZIZ1_9BACT</name>
<evidence type="ECO:0000313" key="2">
    <source>
        <dbReference type="Proteomes" id="UP000476411"/>
    </source>
</evidence>
<sequence>MAKSTDNILLKGASGTIADMLTLTKRRSGNIILGKKRRRSNIPPTDAQIEVQQRFKKSILYAKAVLRDPVKKAMYEKAAGPDQSAYNMAMRDAFKLPVVESIDTTKYLGGIGDVITVRAYDDFKLVSVKVSIRTAAGAVIEAGDAILQDNGLDWTYTATVDNAAAPGSVITAIATDTPGNQMPREVEV</sequence>
<keyword evidence="2" id="KW-1185">Reference proteome</keyword>
<dbReference type="AlphaFoldDB" id="A0A6B9ZIZ1"/>
<evidence type="ECO:0000313" key="1">
    <source>
        <dbReference type="EMBL" id="QHS61055.1"/>
    </source>
</evidence>
<dbReference type="Proteomes" id="UP000476411">
    <property type="component" value="Chromosome"/>
</dbReference>
<organism evidence="1 2">
    <name type="scientific">Chitinophaga agri</name>
    <dbReference type="NCBI Taxonomy" id="2703787"/>
    <lineage>
        <taxon>Bacteria</taxon>
        <taxon>Pseudomonadati</taxon>
        <taxon>Bacteroidota</taxon>
        <taxon>Chitinophagia</taxon>
        <taxon>Chitinophagales</taxon>
        <taxon>Chitinophagaceae</taxon>
        <taxon>Chitinophaga</taxon>
    </lineage>
</organism>
<dbReference type="RefSeq" id="WP_162332738.1">
    <property type="nucleotide sequence ID" value="NZ_CP048113.1"/>
</dbReference>
<proteinExistence type="predicted"/>